<accession>A0AAE2BXY4</accession>
<dbReference type="AlphaFoldDB" id="A0AAE2BXY4"/>
<keyword evidence="5" id="KW-0479">Metal-binding</keyword>
<dbReference type="Gene3D" id="3.30.40.10">
    <property type="entry name" value="Zinc/RING finger domain, C3HC4 (zinc finger)"/>
    <property type="match status" value="1"/>
</dbReference>
<evidence type="ECO:0000256" key="7">
    <source>
        <dbReference type="ARBA" id="ARBA00022786"/>
    </source>
</evidence>
<evidence type="ECO:0000259" key="12">
    <source>
        <dbReference type="PROSITE" id="PS50089"/>
    </source>
</evidence>
<dbReference type="PANTHER" id="PTHR46913:SF21">
    <property type="entry name" value="RING-TYPE E3 UBIQUITIN TRANSFERASE"/>
    <property type="match status" value="1"/>
</dbReference>
<evidence type="ECO:0000256" key="4">
    <source>
        <dbReference type="ARBA" id="ARBA00022679"/>
    </source>
</evidence>
<dbReference type="PANTHER" id="PTHR46913">
    <property type="entry name" value="RING-H2 FINGER PROTEIN ATL16"/>
    <property type="match status" value="1"/>
</dbReference>
<reference evidence="13" key="2">
    <citation type="journal article" date="2024" name="Plant">
        <title>Genomic evolution and insights into agronomic trait innovations of Sesamum species.</title>
        <authorList>
            <person name="Miao H."/>
            <person name="Wang L."/>
            <person name="Qu L."/>
            <person name="Liu H."/>
            <person name="Sun Y."/>
            <person name="Le M."/>
            <person name="Wang Q."/>
            <person name="Wei S."/>
            <person name="Zheng Y."/>
            <person name="Lin W."/>
            <person name="Duan Y."/>
            <person name="Cao H."/>
            <person name="Xiong S."/>
            <person name="Wang X."/>
            <person name="Wei L."/>
            <person name="Li C."/>
            <person name="Ma Q."/>
            <person name="Ju M."/>
            <person name="Zhao R."/>
            <person name="Li G."/>
            <person name="Mu C."/>
            <person name="Tian Q."/>
            <person name="Mei H."/>
            <person name="Zhang T."/>
            <person name="Gao T."/>
            <person name="Zhang H."/>
        </authorList>
    </citation>
    <scope>NUCLEOTIDE SEQUENCE</scope>
    <source>
        <strain evidence="13">K16</strain>
    </source>
</reference>
<evidence type="ECO:0000256" key="11">
    <source>
        <dbReference type="SAM" id="Phobius"/>
    </source>
</evidence>
<dbReference type="InterPro" id="IPR013083">
    <property type="entry name" value="Znf_RING/FYVE/PHD"/>
</dbReference>
<dbReference type="GO" id="GO:0008270">
    <property type="term" value="F:zinc ion binding"/>
    <property type="evidence" value="ECO:0007669"/>
    <property type="project" value="UniProtKB-KW"/>
</dbReference>
<dbReference type="SMART" id="SM00184">
    <property type="entry name" value="RING"/>
    <property type="match status" value="1"/>
</dbReference>
<evidence type="ECO:0000256" key="8">
    <source>
        <dbReference type="ARBA" id="ARBA00022833"/>
    </source>
</evidence>
<evidence type="ECO:0000256" key="9">
    <source>
        <dbReference type="PROSITE-ProRule" id="PRU00175"/>
    </source>
</evidence>
<evidence type="ECO:0000256" key="3">
    <source>
        <dbReference type="ARBA" id="ARBA00012483"/>
    </source>
</evidence>
<dbReference type="InterPro" id="IPR044600">
    <property type="entry name" value="ATL1/ATL16-like"/>
</dbReference>
<dbReference type="CDD" id="cd16461">
    <property type="entry name" value="RING-H2_EL5-like"/>
    <property type="match status" value="1"/>
</dbReference>
<keyword evidence="6 9" id="KW-0863">Zinc-finger</keyword>
<dbReference type="PROSITE" id="PS50089">
    <property type="entry name" value="ZF_RING_2"/>
    <property type="match status" value="1"/>
</dbReference>
<keyword evidence="8" id="KW-0862">Zinc</keyword>
<evidence type="ECO:0000256" key="1">
    <source>
        <dbReference type="ARBA" id="ARBA00000900"/>
    </source>
</evidence>
<feature type="region of interest" description="Disordered" evidence="10">
    <location>
        <begin position="422"/>
        <end position="446"/>
    </location>
</feature>
<dbReference type="EC" id="2.3.2.27" evidence="3"/>
<reference evidence="13" key="1">
    <citation type="submission" date="2020-06" db="EMBL/GenBank/DDBJ databases">
        <authorList>
            <person name="Li T."/>
            <person name="Hu X."/>
            <person name="Zhang T."/>
            <person name="Song X."/>
            <person name="Zhang H."/>
            <person name="Dai N."/>
            <person name="Sheng W."/>
            <person name="Hou X."/>
            <person name="Wei L."/>
        </authorList>
    </citation>
    <scope>NUCLEOTIDE SEQUENCE</scope>
    <source>
        <strain evidence="13">K16</strain>
        <tissue evidence="13">Leaf</tissue>
    </source>
</reference>
<evidence type="ECO:0000256" key="6">
    <source>
        <dbReference type="ARBA" id="ARBA00022771"/>
    </source>
</evidence>
<comment type="pathway">
    <text evidence="2">Protein modification; protein ubiquitination.</text>
</comment>
<dbReference type="FunFam" id="3.30.40.10:FF:000591">
    <property type="entry name" value="RING-H2 finger protein ATL65"/>
    <property type="match status" value="1"/>
</dbReference>
<evidence type="ECO:0000256" key="5">
    <source>
        <dbReference type="ARBA" id="ARBA00022723"/>
    </source>
</evidence>
<comment type="caution">
    <text evidence="13">The sequence shown here is derived from an EMBL/GenBank/DDBJ whole genome shotgun (WGS) entry which is preliminary data.</text>
</comment>
<dbReference type="InterPro" id="IPR001841">
    <property type="entry name" value="Znf_RING"/>
</dbReference>
<feature type="compositionally biased region" description="Low complexity" evidence="10">
    <location>
        <begin position="1"/>
        <end position="19"/>
    </location>
</feature>
<evidence type="ECO:0000313" key="14">
    <source>
        <dbReference type="Proteomes" id="UP001289374"/>
    </source>
</evidence>
<feature type="compositionally biased region" description="Low complexity" evidence="10">
    <location>
        <begin position="74"/>
        <end position="86"/>
    </location>
</feature>
<dbReference type="SUPFAM" id="SSF57850">
    <property type="entry name" value="RING/U-box"/>
    <property type="match status" value="1"/>
</dbReference>
<dbReference type="Proteomes" id="UP001289374">
    <property type="component" value="Unassembled WGS sequence"/>
</dbReference>
<sequence>MTWHSRPQNSNNKPSSSQSTTLPPYFPHSLNPPSTTAPPPPPAPAPHLSRSPSWPPSPSPSATTPLSTDPPPSFTSLPDSSSTPPSKLPVDFSPPLIAMVVIIATAFVIITYSRLLSRHFIHIYRRYRRWRRRRRRYVPSSSASDIESPPYSFDPTDAFHVLSPYGLDESIIKTIPLSVYTRKSGFHDCAVCLLEFEHNDYVRTLPVCSHAFHVDCIDIWLRSHANCPLCRAGIFRQDSPFTPLMAARIRPSLDDMIIESTILEPLSELPMESEPITEGEITQEASPRRSNIQSEDRVNRRDFLLKRSYSFGFERNLGSERLVLEPVTASPWRYRRGGGGGSFWSKRPSPFSSLTKPRVFSFRYYRGMKSPFLRRRSIGGFFPLSESSMRLGLSSGGSSSRRTKSFASPMFMRSSAAAAAGAVFPSSRLRSGDPEALLSPERYNRG</sequence>
<feature type="transmembrane region" description="Helical" evidence="11">
    <location>
        <begin position="96"/>
        <end position="116"/>
    </location>
</feature>
<feature type="domain" description="RING-type" evidence="12">
    <location>
        <begin position="189"/>
        <end position="231"/>
    </location>
</feature>
<feature type="region of interest" description="Disordered" evidence="10">
    <location>
        <begin position="1"/>
        <end position="86"/>
    </location>
</feature>
<evidence type="ECO:0000256" key="10">
    <source>
        <dbReference type="SAM" id="MobiDB-lite"/>
    </source>
</evidence>
<feature type="compositionally biased region" description="Pro residues" evidence="10">
    <location>
        <begin position="35"/>
        <end position="45"/>
    </location>
</feature>
<keyword evidence="7" id="KW-0833">Ubl conjugation pathway</keyword>
<proteinExistence type="predicted"/>
<protein>
    <recommendedName>
        <fullName evidence="3">RING-type E3 ubiquitin transferase</fullName>
        <ecNumber evidence="3">2.3.2.27</ecNumber>
    </recommendedName>
</protein>
<dbReference type="GO" id="GO:0061630">
    <property type="term" value="F:ubiquitin protein ligase activity"/>
    <property type="evidence" value="ECO:0007669"/>
    <property type="project" value="UniProtKB-EC"/>
</dbReference>
<organism evidence="13 14">
    <name type="scientific">Sesamum angolense</name>
    <dbReference type="NCBI Taxonomy" id="2727404"/>
    <lineage>
        <taxon>Eukaryota</taxon>
        <taxon>Viridiplantae</taxon>
        <taxon>Streptophyta</taxon>
        <taxon>Embryophyta</taxon>
        <taxon>Tracheophyta</taxon>
        <taxon>Spermatophyta</taxon>
        <taxon>Magnoliopsida</taxon>
        <taxon>eudicotyledons</taxon>
        <taxon>Gunneridae</taxon>
        <taxon>Pentapetalae</taxon>
        <taxon>asterids</taxon>
        <taxon>lamiids</taxon>
        <taxon>Lamiales</taxon>
        <taxon>Pedaliaceae</taxon>
        <taxon>Sesamum</taxon>
    </lineage>
</organism>
<keyword evidence="11" id="KW-0812">Transmembrane</keyword>
<keyword evidence="14" id="KW-1185">Reference proteome</keyword>
<evidence type="ECO:0000313" key="13">
    <source>
        <dbReference type="EMBL" id="KAK4401585.1"/>
    </source>
</evidence>
<dbReference type="EMBL" id="JACGWL010000005">
    <property type="protein sequence ID" value="KAK4401585.1"/>
    <property type="molecule type" value="Genomic_DNA"/>
</dbReference>
<dbReference type="Pfam" id="PF13639">
    <property type="entry name" value="zf-RING_2"/>
    <property type="match status" value="1"/>
</dbReference>
<keyword evidence="11" id="KW-0472">Membrane</keyword>
<comment type="catalytic activity">
    <reaction evidence="1">
        <text>S-ubiquitinyl-[E2 ubiquitin-conjugating enzyme]-L-cysteine + [acceptor protein]-L-lysine = [E2 ubiquitin-conjugating enzyme]-L-cysteine + N(6)-ubiquitinyl-[acceptor protein]-L-lysine.</text>
        <dbReference type="EC" id="2.3.2.27"/>
    </reaction>
</comment>
<keyword evidence="4" id="KW-0808">Transferase</keyword>
<evidence type="ECO:0000256" key="2">
    <source>
        <dbReference type="ARBA" id="ARBA00004906"/>
    </source>
</evidence>
<name>A0AAE2BXY4_9LAMI</name>
<gene>
    <name evidence="13" type="ORF">Sango_0899200</name>
</gene>
<keyword evidence="11" id="KW-1133">Transmembrane helix</keyword>
<dbReference type="GO" id="GO:0016567">
    <property type="term" value="P:protein ubiquitination"/>
    <property type="evidence" value="ECO:0007669"/>
    <property type="project" value="InterPro"/>
</dbReference>